<feature type="transmembrane region" description="Helical" evidence="1">
    <location>
        <begin position="5"/>
        <end position="25"/>
    </location>
</feature>
<dbReference type="KEGG" id="rhom:FRIFI_2613"/>
<feature type="transmembrane region" description="Helical" evidence="1">
    <location>
        <begin position="31"/>
        <end position="48"/>
    </location>
</feature>
<organism evidence="2 3">
    <name type="scientific">Romboutsia hominis</name>
    <dbReference type="NCBI Taxonomy" id="1507512"/>
    <lineage>
        <taxon>Bacteria</taxon>
        <taxon>Bacillati</taxon>
        <taxon>Bacillota</taxon>
        <taxon>Clostridia</taxon>
        <taxon>Peptostreptococcales</taxon>
        <taxon>Peptostreptococcaceae</taxon>
        <taxon>Romboutsia</taxon>
    </lineage>
</organism>
<feature type="transmembrane region" description="Helical" evidence="1">
    <location>
        <begin position="97"/>
        <end position="118"/>
    </location>
</feature>
<feature type="transmembrane region" description="Helical" evidence="1">
    <location>
        <begin position="53"/>
        <end position="68"/>
    </location>
</feature>
<dbReference type="Proteomes" id="UP000245695">
    <property type="component" value="Chromosome 1"/>
</dbReference>
<dbReference type="RefSeq" id="WP_166506071.1">
    <property type="nucleotide sequence ID" value="NZ_LN650648.1"/>
</dbReference>
<proteinExistence type="predicted"/>
<protein>
    <recommendedName>
        <fullName evidence="4">DUF2232 domain-containing protein</fullName>
    </recommendedName>
</protein>
<evidence type="ECO:0000256" key="1">
    <source>
        <dbReference type="SAM" id="Phobius"/>
    </source>
</evidence>
<name>A0A2P2BYA0_9FIRM</name>
<keyword evidence="1" id="KW-0812">Transmembrane</keyword>
<keyword evidence="1" id="KW-0472">Membrane</keyword>
<keyword evidence="1" id="KW-1133">Transmembrane helix</keyword>
<reference evidence="2 3" key="1">
    <citation type="submission" date="2014-09" db="EMBL/GenBank/DDBJ databases">
        <authorList>
            <person name="Hornung B.V."/>
        </authorList>
    </citation>
    <scope>NUCLEOTIDE SEQUENCE [LARGE SCALE GENOMIC DNA]</scope>
    <source>
        <strain evidence="2 3">FRIFI</strain>
    </source>
</reference>
<evidence type="ECO:0000313" key="2">
    <source>
        <dbReference type="EMBL" id="CEI74134.1"/>
    </source>
</evidence>
<sequence length="163" mass="19061">MSKKIALGGVLLAINIILLMLINIIPINTLFLMGIASLVISIIIMEFGPKRGVVFYLGVFTLSFFVMANKFQWILYIFTFGLYGLFKYIIEQDRSIYIEYILKLVFANISIGIVFFIIKEFVYIPINIFTIVFFEVTFLVYDHIYSLFIEYYNNKLKKILKNI</sequence>
<dbReference type="AlphaFoldDB" id="A0A2P2BYA0"/>
<dbReference type="EMBL" id="LN650648">
    <property type="protein sequence ID" value="CEI74134.1"/>
    <property type="molecule type" value="Genomic_DNA"/>
</dbReference>
<evidence type="ECO:0008006" key="4">
    <source>
        <dbReference type="Google" id="ProtNLM"/>
    </source>
</evidence>
<keyword evidence="3" id="KW-1185">Reference proteome</keyword>
<gene>
    <name evidence="2" type="ORF">FRIFI_2613</name>
</gene>
<evidence type="ECO:0000313" key="3">
    <source>
        <dbReference type="Proteomes" id="UP000245695"/>
    </source>
</evidence>
<accession>A0A2P2BYA0</accession>
<feature type="transmembrane region" description="Helical" evidence="1">
    <location>
        <begin position="124"/>
        <end position="148"/>
    </location>
</feature>